<proteinExistence type="inferred from homology"/>
<dbReference type="Proteomes" id="UP000824002">
    <property type="component" value="Unassembled WGS sequence"/>
</dbReference>
<gene>
    <name evidence="4" type="ORF">IAB51_07055</name>
</gene>
<evidence type="ECO:0000259" key="3">
    <source>
        <dbReference type="Pfam" id="PF26079"/>
    </source>
</evidence>
<evidence type="ECO:0000313" key="4">
    <source>
        <dbReference type="EMBL" id="HIS76555.1"/>
    </source>
</evidence>
<dbReference type="AlphaFoldDB" id="A0A9D1FNR4"/>
<organism evidence="4 5">
    <name type="scientific">Candidatus Merdivicinus excrementipullorum</name>
    <dbReference type="NCBI Taxonomy" id="2840867"/>
    <lineage>
        <taxon>Bacteria</taxon>
        <taxon>Bacillati</taxon>
        <taxon>Bacillota</taxon>
        <taxon>Clostridia</taxon>
        <taxon>Eubacteriales</taxon>
        <taxon>Oscillospiraceae</taxon>
        <taxon>Oscillospiraceae incertae sedis</taxon>
        <taxon>Candidatus Merdivicinus</taxon>
    </lineage>
</organism>
<protein>
    <submittedName>
        <fullName evidence="4">Baseplate J/gp47 family protein</fullName>
    </submittedName>
</protein>
<dbReference type="EMBL" id="DVJP01000047">
    <property type="protein sequence ID" value="HIS76555.1"/>
    <property type="molecule type" value="Genomic_DNA"/>
</dbReference>
<dbReference type="PANTHER" id="PTHR37829">
    <property type="entry name" value="PHAGE-LIKE ELEMENT PBSX PROTEIN XKDT"/>
    <property type="match status" value="1"/>
</dbReference>
<dbReference type="PANTHER" id="PTHR37829:SF3">
    <property type="entry name" value="PROTEIN JAYE-RELATED"/>
    <property type="match status" value="1"/>
</dbReference>
<evidence type="ECO:0000313" key="5">
    <source>
        <dbReference type="Proteomes" id="UP000824002"/>
    </source>
</evidence>
<dbReference type="InterPro" id="IPR052399">
    <property type="entry name" value="Phage_Baseplate_Assmbl_Protein"/>
</dbReference>
<reference evidence="4" key="1">
    <citation type="submission" date="2020-10" db="EMBL/GenBank/DDBJ databases">
        <authorList>
            <person name="Gilroy R."/>
        </authorList>
    </citation>
    <scope>NUCLEOTIDE SEQUENCE</scope>
    <source>
        <strain evidence="4">CHK199-13235</strain>
    </source>
</reference>
<evidence type="ECO:0000259" key="2">
    <source>
        <dbReference type="Pfam" id="PF26078"/>
    </source>
</evidence>
<dbReference type="Pfam" id="PF26079">
    <property type="entry name" value="Baseplate_J_C"/>
    <property type="match status" value="1"/>
</dbReference>
<comment type="similarity">
    <text evidence="1">Belongs to the Mu gp47/PBSX XkdT family.</text>
</comment>
<dbReference type="InterPro" id="IPR058530">
    <property type="entry name" value="Baseplate_J-like_C"/>
</dbReference>
<name>A0A9D1FNR4_9FIRM</name>
<dbReference type="InterPro" id="IPR058531">
    <property type="entry name" value="Baseplate_J_M"/>
</dbReference>
<feature type="domain" description="Baseplate J-like C-terminal" evidence="3">
    <location>
        <begin position="265"/>
        <end position="354"/>
    </location>
</feature>
<sequence length="360" mass="38203">MEFPAYEELMERVLSRVPGTVDKREGSLIWTAVGPVCAELCQAYLELSAGLDLAFVDTSAGEYLDRLARQAGLSRKEASCAVCRGEFTAADGTPMKVPAGMRFGCGSVFYKRGELEEEGVYRLICQQPGAEGNLESGELLPVDYLENFGAAKITGLISLGAPAETDEELRVRVLEQAMDPAFGGNLADYREKVMALGGVGAVKVTPVPSGGGTVRLTLLNEAFQPADGELTAAVKAAADPEPGMGKGFAPIGHKVEVKAAEARVIPVTGTLTLAEGASPEEGKEAARKAVEQYFFSLRKSWGQEERLVVRVSQAVMAVLSAEGILDASVTLDGKVSNLELQAEEVPMLGEVTWEIAEETA</sequence>
<reference evidence="4" key="2">
    <citation type="journal article" date="2021" name="PeerJ">
        <title>Extensive microbial diversity within the chicken gut microbiome revealed by metagenomics and culture.</title>
        <authorList>
            <person name="Gilroy R."/>
            <person name="Ravi A."/>
            <person name="Getino M."/>
            <person name="Pursley I."/>
            <person name="Horton D.L."/>
            <person name="Alikhan N.F."/>
            <person name="Baker D."/>
            <person name="Gharbi K."/>
            <person name="Hall N."/>
            <person name="Watson M."/>
            <person name="Adriaenssens E.M."/>
            <person name="Foster-Nyarko E."/>
            <person name="Jarju S."/>
            <person name="Secka A."/>
            <person name="Antonio M."/>
            <person name="Oren A."/>
            <person name="Chaudhuri R.R."/>
            <person name="La Ragione R."/>
            <person name="Hildebrand F."/>
            <person name="Pallen M.J."/>
        </authorList>
    </citation>
    <scope>NUCLEOTIDE SEQUENCE</scope>
    <source>
        <strain evidence="4">CHK199-13235</strain>
    </source>
</reference>
<comment type="caution">
    <text evidence="4">The sequence shown here is derived from an EMBL/GenBank/DDBJ whole genome shotgun (WGS) entry which is preliminary data.</text>
</comment>
<dbReference type="Pfam" id="PF26078">
    <property type="entry name" value="Baseplate_J_M"/>
    <property type="match status" value="1"/>
</dbReference>
<accession>A0A9D1FNR4</accession>
<evidence type="ECO:0000256" key="1">
    <source>
        <dbReference type="ARBA" id="ARBA00038087"/>
    </source>
</evidence>
<feature type="domain" description="Baseplate J-like central" evidence="2">
    <location>
        <begin position="181"/>
        <end position="259"/>
    </location>
</feature>